<proteinExistence type="predicted"/>
<geneLocation type="plasmid" evidence="2">
    <name>psfrenxt3c</name>
</geneLocation>
<dbReference type="InterPro" id="IPR022037">
    <property type="entry name" value="DUF3606"/>
</dbReference>
<gene>
    <name evidence="1" type="ORF">NXT3_PC00332</name>
</gene>
<evidence type="ECO:0000313" key="2">
    <source>
        <dbReference type="Proteomes" id="UP000239340"/>
    </source>
</evidence>
<organism evidence="1 2">
    <name type="scientific">Rhizobium fredii</name>
    <name type="common">Sinorhizobium fredii</name>
    <dbReference type="NCBI Taxonomy" id="380"/>
    <lineage>
        <taxon>Bacteria</taxon>
        <taxon>Pseudomonadati</taxon>
        <taxon>Pseudomonadota</taxon>
        <taxon>Alphaproteobacteria</taxon>
        <taxon>Hyphomicrobiales</taxon>
        <taxon>Rhizobiaceae</taxon>
        <taxon>Sinorhizobium/Ensifer group</taxon>
        <taxon>Sinorhizobium</taxon>
    </lineage>
</organism>
<accession>A0A2L0HDD5</accession>
<name>A0A2L0HDD5_RHIFR</name>
<dbReference type="Proteomes" id="UP000239340">
    <property type="component" value="Plasmid pSfreNXT3c"/>
</dbReference>
<keyword evidence="1" id="KW-0614">Plasmid</keyword>
<evidence type="ECO:0000313" key="1">
    <source>
        <dbReference type="EMBL" id="AUX79503.1"/>
    </source>
</evidence>
<sequence length="73" mass="8311">MIRFGAITADDLKKRGRDSEFVSTQEHEIAYLMKATNKAREEVLTAIREVGPFRQMVMGYLSKDPFVTRSSGK</sequence>
<evidence type="ECO:0008006" key="3">
    <source>
        <dbReference type="Google" id="ProtNLM"/>
    </source>
</evidence>
<protein>
    <recommendedName>
        <fullName evidence="3">DUF3606 domain-containing protein</fullName>
    </recommendedName>
</protein>
<dbReference type="AlphaFoldDB" id="A0A2L0HDD5"/>
<reference evidence="1 2" key="1">
    <citation type="submission" date="2017-10" db="EMBL/GenBank/DDBJ databases">
        <title>Analysis of the genome sequences of Rhizobium populations associated to common bean (phaseolus vulgaris).</title>
        <authorList>
            <person name="Bustos P."/>
            <person name="Santamaria R.I."/>
            <person name="Miranda-Sanchez F."/>
            <person name="Perez-Carrascal O."/>
            <person name="Juarez S."/>
            <person name="Lozano L."/>
            <person name="Martinez-Flores I."/>
            <person name="Vinuesa P."/>
            <person name="Martinez-Romero E."/>
            <person name="Cevallos M.A."/>
            <person name="Romero D."/>
            <person name="Davila G."/>
            <person name="Gonzalez V."/>
        </authorList>
    </citation>
    <scope>NUCLEOTIDE SEQUENCE [LARGE SCALE GENOMIC DNA]</scope>
    <source>
        <strain evidence="1 2">NXT3</strain>
        <plasmid evidence="2">Plasmid psfrenxt3c</plasmid>
    </source>
</reference>
<dbReference type="Pfam" id="PF12244">
    <property type="entry name" value="DUF3606"/>
    <property type="match status" value="1"/>
</dbReference>
<dbReference type="EMBL" id="CP024310">
    <property type="protein sequence ID" value="AUX79503.1"/>
    <property type="molecule type" value="Genomic_DNA"/>
</dbReference>